<keyword evidence="1" id="KW-0560">Oxidoreductase</keyword>
<dbReference type="Pfam" id="PF01266">
    <property type="entry name" value="DAO"/>
    <property type="match status" value="1"/>
</dbReference>
<dbReference type="FunFam" id="3.50.50.60:FF:000360">
    <property type="entry name" value="FAD-dependent oxidoreductase family protein"/>
    <property type="match status" value="1"/>
</dbReference>
<reference evidence="3 4" key="1">
    <citation type="journal article" date="2018" name="Front. Plant Sci.">
        <title>Red Clover (Trifolium pratense) and Zigzag Clover (T. medium) - A Picture of Genomic Similarities and Differences.</title>
        <authorList>
            <person name="Dluhosova J."/>
            <person name="Istvanek J."/>
            <person name="Nedelnik J."/>
            <person name="Repkova J."/>
        </authorList>
    </citation>
    <scope>NUCLEOTIDE SEQUENCE [LARGE SCALE GENOMIC DNA]</scope>
    <source>
        <strain evidence="4">cv. 10/8</strain>
        <tissue evidence="3">Leaf</tissue>
    </source>
</reference>
<protein>
    <submittedName>
        <fullName evidence="3">FAD-dependent oxidoreductase</fullName>
    </submittedName>
</protein>
<name>A0A392RC54_9FABA</name>
<dbReference type="AlphaFoldDB" id="A0A392RC54"/>
<evidence type="ECO:0000313" key="3">
    <source>
        <dbReference type="EMBL" id="MCI33370.1"/>
    </source>
</evidence>
<dbReference type="Proteomes" id="UP000265520">
    <property type="component" value="Unassembled WGS sequence"/>
</dbReference>
<proteinExistence type="predicted"/>
<comment type="caution">
    <text evidence="3">The sequence shown here is derived from an EMBL/GenBank/DDBJ whole genome shotgun (WGS) entry which is preliminary data.</text>
</comment>
<evidence type="ECO:0000256" key="1">
    <source>
        <dbReference type="ARBA" id="ARBA00023002"/>
    </source>
</evidence>
<dbReference type="InterPro" id="IPR036188">
    <property type="entry name" value="FAD/NAD-bd_sf"/>
</dbReference>
<dbReference type="SUPFAM" id="SSF51905">
    <property type="entry name" value="FAD/NAD(P)-binding domain"/>
    <property type="match status" value="1"/>
</dbReference>
<evidence type="ECO:0000259" key="2">
    <source>
        <dbReference type="Pfam" id="PF01266"/>
    </source>
</evidence>
<evidence type="ECO:0000313" key="4">
    <source>
        <dbReference type="Proteomes" id="UP000265520"/>
    </source>
</evidence>
<dbReference type="Gene3D" id="3.50.50.60">
    <property type="entry name" value="FAD/NAD(P)-binding domain"/>
    <property type="match status" value="1"/>
</dbReference>
<accession>A0A392RC54</accession>
<dbReference type="EMBL" id="LXQA010203851">
    <property type="protein sequence ID" value="MCI33370.1"/>
    <property type="molecule type" value="Genomic_DNA"/>
</dbReference>
<dbReference type="PANTHER" id="PTHR13847">
    <property type="entry name" value="SARCOSINE DEHYDROGENASE-RELATED"/>
    <property type="match status" value="1"/>
</dbReference>
<feature type="non-terminal residue" evidence="3">
    <location>
        <position position="118"/>
    </location>
</feature>
<keyword evidence="4" id="KW-1185">Reference proteome</keyword>
<dbReference type="GO" id="GO:0016491">
    <property type="term" value="F:oxidoreductase activity"/>
    <property type="evidence" value="ECO:0007669"/>
    <property type="project" value="UniProtKB-KW"/>
</dbReference>
<feature type="domain" description="FAD dependent oxidoreductase" evidence="2">
    <location>
        <begin position="41"/>
        <end position="113"/>
    </location>
</feature>
<dbReference type="PANTHER" id="PTHR13847:SF150">
    <property type="entry name" value="OXIDOREDUCTASE TDA3-RELATED"/>
    <property type="match status" value="1"/>
</dbReference>
<organism evidence="3 4">
    <name type="scientific">Trifolium medium</name>
    <dbReference type="NCBI Taxonomy" id="97028"/>
    <lineage>
        <taxon>Eukaryota</taxon>
        <taxon>Viridiplantae</taxon>
        <taxon>Streptophyta</taxon>
        <taxon>Embryophyta</taxon>
        <taxon>Tracheophyta</taxon>
        <taxon>Spermatophyta</taxon>
        <taxon>Magnoliopsida</taxon>
        <taxon>eudicotyledons</taxon>
        <taxon>Gunneridae</taxon>
        <taxon>Pentapetalae</taxon>
        <taxon>rosids</taxon>
        <taxon>fabids</taxon>
        <taxon>Fabales</taxon>
        <taxon>Fabaceae</taxon>
        <taxon>Papilionoideae</taxon>
        <taxon>50 kb inversion clade</taxon>
        <taxon>NPAAA clade</taxon>
        <taxon>Hologalegina</taxon>
        <taxon>IRL clade</taxon>
        <taxon>Trifolieae</taxon>
        <taxon>Trifolium</taxon>
    </lineage>
</organism>
<dbReference type="InterPro" id="IPR006076">
    <property type="entry name" value="FAD-dep_OxRdtase"/>
</dbReference>
<sequence>MNLAAGITHSTLKQFPQSRIRNPSINSLQSQPSPMADPPKKVVVCGGGVIGVCTAYFLAKKGASVTLIEKSNIACAASGKAGGFLALDWCDGGPMEHLARTSFNLHRTLSQELNGPQS</sequence>
<dbReference type="GO" id="GO:0005737">
    <property type="term" value="C:cytoplasm"/>
    <property type="evidence" value="ECO:0007669"/>
    <property type="project" value="TreeGrafter"/>
</dbReference>